<reference evidence="2 4" key="1">
    <citation type="submission" date="2016-04" db="EMBL/GenBank/DDBJ databases">
        <authorList>
            <person name="Evans L.H."/>
            <person name="Alamgir A."/>
            <person name="Owens N."/>
            <person name="Weber N.D."/>
            <person name="Virtaneva K."/>
            <person name="Barbian K."/>
            <person name="Babar A."/>
            <person name="Rosenke K."/>
        </authorList>
    </citation>
    <scope>NUCLEOTIDE SEQUENCE [LARGE SCALE GENOMIC DNA]</scope>
    <source>
        <strain evidence="2 4">IFM 0406</strain>
    </source>
</reference>
<keyword evidence="4" id="KW-1185">Reference proteome</keyword>
<proteinExistence type="predicted"/>
<comment type="caution">
    <text evidence="2">The sequence shown here is derived from an EMBL/GenBank/DDBJ whole genome shotgun (WGS) entry which is preliminary data.</text>
</comment>
<name>A0A164IUB0_9NOCA</name>
<evidence type="ECO:0000313" key="2">
    <source>
        <dbReference type="EMBL" id="KZM69754.1"/>
    </source>
</evidence>
<gene>
    <name evidence="2" type="ORF">AWN90_06940</name>
    <name evidence="3" type="ORF">AWN90_21120</name>
</gene>
<organism evidence="2 4">
    <name type="scientific">Nocardia terpenica</name>
    <dbReference type="NCBI Taxonomy" id="455432"/>
    <lineage>
        <taxon>Bacteria</taxon>
        <taxon>Bacillati</taxon>
        <taxon>Actinomycetota</taxon>
        <taxon>Actinomycetes</taxon>
        <taxon>Mycobacteriales</taxon>
        <taxon>Nocardiaceae</taxon>
        <taxon>Nocardia</taxon>
    </lineage>
</organism>
<protein>
    <submittedName>
        <fullName evidence="2">Uncharacterized protein</fullName>
    </submittedName>
</protein>
<dbReference type="OrthoDB" id="4164470at2"/>
<dbReference type="EMBL" id="LWGR01000017">
    <property type="protein sequence ID" value="KZM69754.1"/>
    <property type="molecule type" value="Genomic_DNA"/>
</dbReference>
<dbReference type="STRING" id="455432.AWN90_06940"/>
<evidence type="ECO:0000313" key="3">
    <source>
        <dbReference type="EMBL" id="KZM74586.1"/>
    </source>
</evidence>
<evidence type="ECO:0000256" key="1">
    <source>
        <dbReference type="SAM" id="MobiDB-lite"/>
    </source>
</evidence>
<accession>A0A164IUB0</accession>
<dbReference type="RefSeq" id="WP_067578691.1">
    <property type="nucleotide sequence ID" value="NZ_JABMCZ010000002.1"/>
</dbReference>
<dbReference type="EMBL" id="LWGR01000004">
    <property type="protein sequence ID" value="KZM74586.1"/>
    <property type="molecule type" value="Genomic_DNA"/>
</dbReference>
<dbReference type="AlphaFoldDB" id="A0A164IUB0"/>
<evidence type="ECO:0000313" key="4">
    <source>
        <dbReference type="Proteomes" id="UP000076512"/>
    </source>
</evidence>
<dbReference type="Proteomes" id="UP000076512">
    <property type="component" value="Unassembled WGS sequence"/>
</dbReference>
<sequence length="316" mass="35201">MNSRKKRVRRVTPTALQLVRKRFGELADQQMDGLPPSWGPMSIRQASRRVLDRRVPLAEVDAVWAELVTRARTRQEVPVLVCAGFALPMLSTLSSTLTGHWTHRHDTQAMVLTALLEAVDWIDLSRPYVASRLRWAVYHRCRAAIRERRLASVPSWWVTSPDSIDEDADIPVSIDLGHARRGHPDELLELAVAEGVLTAAEARLIADTRLDGQPLHGVAADVGIDYDTVVKRRRRAELRLAQWLTHRLQESLSAGFSEVEAAAVDNLTRAVGQAPRKKLWRAMSENGDAAGVSPVRAPSQALADPQPARQEVRRCA</sequence>
<feature type="region of interest" description="Disordered" evidence="1">
    <location>
        <begin position="288"/>
        <end position="316"/>
    </location>
</feature>